<organism evidence="1">
    <name type="scientific">uncultured bacterium</name>
    <name type="common">gcode 4</name>
    <dbReference type="NCBI Taxonomy" id="1234023"/>
    <lineage>
        <taxon>Bacteria</taxon>
        <taxon>environmental samples</taxon>
    </lineage>
</organism>
<reference evidence="1" key="1">
    <citation type="journal article" date="2012" name="Science">
        <title>Fermentation, hydrogen, and sulfur metabolism in multiple uncultivated bacterial phyla.</title>
        <authorList>
            <person name="Wrighton K.C."/>
            <person name="Thomas B.C."/>
            <person name="Sharon I."/>
            <person name="Miller C.S."/>
            <person name="Castelle C.J."/>
            <person name="VerBerkmoes N.C."/>
            <person name="Wilkins M.J."/>
            <person name="Hettich R.L."/>
            <person name="Lipton M.S."/>
            <person name="Williams K.H."/>
            <person name="Long P.E."/>
            <person name="Banfield J.F."/>
        </authorList>
    </citation>
    <scope>NUCLEOTIDE SEQUENCE [LARGE SCALE GENOMIC DNA]</scope>
</reference>
<evidence type="ECO:0000313" key="1">
    <source>
        <dbReference type="EMBL" id="EKD66713.1"/>
    </source>
</evidence>
<protein>
    <submittedName>
        <fullName evidence="1">Uncharacterized protein</fullName>
    </submittedName>
</protein>
<dbReference type="EMBL" id="AMFJ01021606">
    <property type="protein sequence ID" value="EKD66713.1"/>
    <property type="molecule type" value="Genomic_DNA"/>
</dbReference>
<name>K2BD87_9BACT</name>
<dbReference type="AlphaFoldDB" id="K2BD87"/>
<accession>K2BD87</accession>
<comment type="caution">
    <text evidence="1">The sequence shown here is derived from an EMBL/GenBank/DDBJ whole genome shotgun (WGS) entry which is preliminary data.</text>
</comment>
<sequence length="75" mass="9561">MTTYDELINVPSFWKKKENFNTERWEIKFFCRDCRRIVETTRLNPNKYIYECHICKWRNISIWTQEWLVDFYEIK</sequence>
<gene>
    <name evidence="1" type="ORF">ACD_49C00020G0003</name>
</gene>
<proteinExistence type="predicted"/>